<evidence type="ECO:0008006" key="3">
    <source>
        <dbReference type="Google" id="ProtNLM"/>
    </source>
</evidence>
<dbReference type="Proteomes" id="UP000199159">
    <property type="component" value="Unassembled WGS sequence"/>
</dbReference>
<reference evidence="2" key="1">
    <citation type="submission" date="2016-10" db="EMBL/GenBank/DDBJ databases">
        <authorList>
            <person name="Varghese N."/>
            <person name="Submissions S."/>
        </authorList>
    </citation>
    <scope>NUCLEOTIDE SEQUENCE [LARGE SCALE GENOMIC DNA]</scope>
    <source>
        <strain evidence="2">IBRC-M10078</strain>
    </source>
</reference>
<name>A0A1H0URF7_9BACI</name>
<protein>
    <recommendedName>
        <fullName evidence="3">PD-(D/E)XK endonuclease-like domain-containing protein</fullName>
    </recommendedName>
</protein>
<organism evidence="1 2">
    <name type="scientific">Litchfieldia salsa</name>
    <dbReference type="NCBI Taxonomy" id="930152"/>
    <lineage>
        <taxon>Bacteria</taxon>
        <taxon>Bacillati</taxon>
        <taxon>Bacillota</taxon>
        <taxon>Bacilli</taxon>
        <taxon>Bacillales</taxon>
        <taxon>Bacillaceae</taxon>
        <taxon>Litchfieldia</taxon>
    </lineage>
</organism>
<proteinExistence type="predicted"/>
<keyword evidence="2" id="KW-1185">Reference proteome</keyword>
<dbReference type="STRING" id="930152.SAMN05216565_105103"/>
<sequence length="255" mass="30354">MLNRHHQISMETMTDYHLESFIRCPYRFYYQHVLSLHTSQMKWRQVVQQLINKIVLNYYLLPEREQTKLNILKLVDRYWENVNIKIFSSKLHYYNVLATTTDQLLQSLTTRKNNQPPLFLFEKINTYINELETQLSLTFDIVEWSTKTFTVKKYLLDADEEMIRLYNQLLVVFSKKAFGKIPESIEIITLVKGETYRYSPTVNDVEQGIQYLKYMKSLLLEPSEYIKTNSISECSECPFTEKCANNTSPNEDVLH</sequence>
<gene>
    <name evidence="1" type="ORF">SAMN05216565_105103</name>
</gene>
<dbReference type="EMBL" id="FNJU01000005">
    <property type="protein sequence ID" value="SDP68548.1"/>
    <property type="molecule type" value="Genomic_DNA"/>
</dbReference>
<dbReference type="AlphaFoldDB" id="A0A1H0URF7"/>
<dbReference type="RefSeq" id="WP_090854303.1">
    <property type="nucleotide sequence ID" value="NZ_FNJU01000005.1"/>
</dbReference>
<evidence type="ECO:0000313" key="2">
    <source>
        <dbReference type="Proteomes" id="UP000199159"/>
    </source>
</evidence>
<evidence type="ECO:0000313" key="1">
    <source>
        <dbReference type="EMBL" id="SDP68548.1"/>
    </source>
</evidence>
<accession>A0A1H0URF7</accession>